<comment type="caution">
    <text evidence="1">The sequence shown here is derived from an EMBL/GenBank/DDBJ whole genome shotgun (WGS) entry which is preliminary data.</text>
</comment>
<reference evidence="1 2" key="1">
    <citation type="submission" date="2017-09" db="EMBL/GenBank/DDBJ databases">
        <title>Mdr eskape-Ghana.</title>
        <authorList>
            <person name="Agyepong N."/>
            <person name="Janice J."/>
            <person name="Samuelsen O."/>
            <person name="Owusu-Ofori A."/>
            <person name="Sundsfjord A."/>
            <person name="Essack S."/>
            <person name="Pedersen T."/>
        </authorList>
    </citation>
    <scope>NUCLEOTIDE SEQUENCE [LARGE SCALE GENOMIC DNA]</scope>
    <source>
        <strain evidence="1 2">46</strain>
    </source>
</reference>
<evidence type="ECO:0000313" key="1">
    <source>
        <dbReference type="EMBL" id="PCM61645.1"/>
    </source>
</evidence>
<organism evidence="1 2">
    <name type="scientific">Klebsiella quasipneumoniae</name>
    <dbReference type="NCBI Taxonomy" id="1463165"/>
    <lineage>
        <taxon>Bacteria</taxon>
        <taxon>Pseudomonadati</taxon>
        <taxon>Pseudomonadota</taxon>
        <taxon>Gammaproteobacteria</taxon>
        <taxon>Enterobacterales</taxon>
        <taxon>Enterobacteriaceae</taxon>
        <taxon>Klebsiella/Raoultella group</taxon>
        <taxon>Klebsiella</taxon>
        <taxon>Klebsiella pneumoniae complex</taxon>
    </lineage>
</organism>
<name>A0A2A5MLH6_9ENTR</name>
<dbReference type="AlphaFoldDB" id="A0A2A5MLH6"/>
<gene>
    <name evidence="1" type="ORF">CP911_12075</name>
</gene>
<proteinExistence type="predicted"/>
<dbReference type="InterPro" id="IPR025272">
    <property type="entry name" value="SocA_Panacea"/>
</dbReference>
<dbReference type="KEGG" id="kqu:AVR78_10950"/>
<dbReference type="RefSeq" id="WP_004202375.1">
    <property type="nucleotide sequence ID" value="NZ_AOGO01000007.1"/>
</dbReference>
<dbReference type="EMBL" id="NXHG01000005">
    <property type="protein sequence ID" value="PCM61645.1"/>
    <property type="molecule type" value="Genomic_DNA"/>
</dbReference>
<protein>
    <submittedName>
        <fullName evidence="1">DUF4065 domain-containing protein</fullName>
    </submittedName>
</protein>
<accession>A0A2A5MLH6</accession>
<sequence length="152" mass="17494">MAVATLNSVADYLLCFAQEHGDVMTPLKLQKMVFYADAWYMALNDGEELIADRFEAWVHGPVARDLYIRFADYKWQPITGEIKCPELTKDVTEHLDEIYKVFGGYSAYELEQMTHQEEPWLLARAGIPSDVPCRNDIDKDVTAKFYRGMMDA</sequence>
<evidence type="ECO:0000313" key="2">
    <source>
        <dbReference type="Proteomes" id="UP000217648"/>
    </source>
</evidence>
<dbReference type="Proteomes" id="UP000217648">
    <property type="component" value="Unassembled WGS sequence"/>
</dbReference>
<dbReference type="Pfam" id="PF13274">
    <property type="entry name" value="SocA_Panacea"/>
    <property type="match status" value="1"/>
</dbReference>